<name>A0AAV2HEP4_LYMST</name>
<accession>A0AAV2HEP4</accession>
<dbReference type="Proteomes" id="UP001497497">
    <property type="component" value="Unassembled WGS sequence"/>
</dbReference>
<evidence type="ECO:0000313" key="1">
    <source>
        <dbReference type="EMBL" id="CAL1532268.1"/>
    </source>
</evidence>
<keyword evidence="2" id="KW-1185">Reference proteome</keyword>
<protein>
    <submittedName>
        <fullName evidence="1">Uncharacterized protein</fullName>
    </submittedName>
</protein>
<feature type="non-terminal residue" evidence="1">
    <location>
        <position position="79"/>
    </location>
</feature>
<organism evidence="1 2">
    <name type="scientific">Lymnaea stagnalis</name>
    <name type="common">Great pond snail</name>
    <name type="synonym">Helix stagnalis</name>
    <dbReference type="NCBI Taxonomy" id="6523"/>
    <lineage>
        <taxon>Eukaryota</taxon>
        <taxon>Metazoa</taxon>
        <taxon>Spiralia</taxon>
        <taxon>Lophotrochozoa</taxon>
        <taxon>Mollusca</taxon>
        <taxon>Gastropoda</taxon>
        <taxon>Heterobranchia</taxon>
        <taxon>Euthyneura</taxon>
        <taxon>Panpulmonata</taxon>
        <taxon>Hygrophila</taxon>
        <taxon>Lymnaeoidea</taxon>
        <taxon>Lymnaeidae</taxon>
        <taxon>Lymnaea</taxon>
    </lineage>
</organism>
<proteinExistence type="predicted"/>
<dbReference type="EMBL" id="CAXITT010000112">
    <property type="protein sequence ID" value="CAL1532268.1"/>
    <property type="molecule type" value="Genomic_DNA"/>
</dbReference>
<evidence type="ECO:0000313" key="2">
    <source>
        <dbReference type="Proteomes" id="UP001497497"/>
    </source>
</evidence>
<reference evidence="1 2" key="1">
    <citation type="submission" date="2024-04" db="EMBL/GenBank/DDBJ databases">
        <authorList>
            <consortium name="Genoscope - CEA"/>
            <person name="William W."/>
        </authorList>
    </citation>
    <scope>NUCLEOTIDE SEQUENCE [LARGE SCALE GENOMIC DNA]</scope>
</reference>
<comment type="caution">
    <text evidence="1">The sequence shown here is derived from an EMBL/GenBank/DDBJ whole genome shotgun (WGS) entry which is preliminary data.</text>
</comment>
<dbReference type="AlphaFoldDB" id="A0AAV2HEP4"/>
<gene>
    <name evidence="1" type="ORF">GSLYS_00006347001</name>
</gene>
<sequence>MPPTEGNNVISAYTLVNYQQTLPDQSLYGTDFFTGSYPLLRQNLTLPANGVLPIDVDIPKNATSITIKVTYGSISDTRT</sequence>